<proteinExistence type="predicted"/>
<reference evidence="2" key="1">
    <citation type="submission" date="2020-11" db="EMBL/GenBank/DDBJ databases">
        <title>Chlorella ohadii genome sequencing and assembly.</title>
        <authorList>
            <person name="Murik O."/>
            <person name="Treves H."/>
            <person name="Kedem I."/>
            <person name="Shotland Y."/>
            <person name="Kaplan A."/>
        </authorList>
    </citation>
    <scope>NUCLEOTIDE SEQUENCE</scope>
    <source>
        <strain evidence="2">1</strain>
    </source>
</reference>
<feature type="transmembrane region" description="Helical" evidence="1">
    <location>
        <begin position="43"/>
        <end position="70"/>
    </location>
</feature>
<sequence length="247" mass="26184">MDAPGMGRAAAELALRQLSPRPPARRPPPPPPPPVPLGAWPSLLPEAVACLFALLIQATIWCSTASGLALRGHLHQAMICAGFLGSYCIATSAAYMQSRFWQRCRPVVITTLRLLLGTVPANRSSTEGLASLLRRNGTPGVRGAVHDYFRFVTGTHVFLIAVGPPLLALPPMAALVLNAGLMTLTHNPDYCGAQLLTHPLSQRRLRLAAGALDIVLQPPPSAVGAVVTKSGKPVYLSLVHLPMQQNG</sequence>
<protein>
    <submittedName>
        <fullName evidence="2">Uncharacterized protein</fullName>
    </submittedName>
</protein>
<evidence type="ECO:0000313" key="2">
    <source>
        <dbReference type="EMBL" id="KAI7836546.1"/>
    </source>
</evidence>
<dbReference type="AlphaFoldDB" id="A0AAD5DGS8"/>
<accession>A0AAD5DGS8</accession>
<dbReference type="Proteomes" id="UP001205105">
    <property type="component" value="Unassembled WGS sequence"/>
</dbReference>
<keyword evidence="1" id="KW-0812">Transmembrane</keyword>
<feature type="transmembrane region" description="Helical" evidence="1">
    <location>
        <begin position="77"/>
        <end position="96"/>
    </location>
</feature>
<comment type="caution">
    <text evidence="2">The sequence shown here is derived from an EMBL/GenBank/DDBJ whole genome shotgun (WGS) entry which is preliminary data.</text>
</comment>
<gene>
    <name evidence="2" type="ORF">COHA_009611</name>
</gene>
<keyword evidence="1" id="KW-0472">Membrane</keyword>
<dbReference type="EMBL" id="JADXDR010000183">
    <property type="protein sequence ID" value="KAI7836546.1"/>
    <property type="molecule type" value="Genomic_DNA"/>
</dbReference>
<evidence type="ECO:0000313" key="3">
    <source>
        <dbReference type="Proteomes" id="UP001205105"/>
    </source>
</evidence>
<organism evidence="2 3">
    <name type="scientific">Chlorella ohadii</name>
    <dbReference type="NCBI Taxonomy" id="2649997"/>
    <lineage>
        <taxon>Eukaryota</taxon>
        <taxon>Viridiplantae</taxon>
        <taxon>Chlorophyta</taxon>
        <taxon>core chlorophytes</taxon>
        <taxon>Trebouxiophyceae</taxon>
        <taxon>Chlorellales</taxon>
        <taxon>Chlorellaceae</taxon>
        <taxon>Chlorella clade</taxon>
        <taxon>Chlorella</taxon>
    </lineage>
</organism>
<keyword evidence="1" id="KW-1133">Transmembrane helix</keyword>
<keyword evidence="3" id="KW-1185">Reference proteome</keyword>
<evidence type="ECO:0000256" key="1">
    <source>
        <dbReference type="SAM" id="Phobius"/>
    </source>
</evidence>
<name>A0AAD5DGS8_9CHLO</name>